<accession>S8DX10</accession>
<feature type="transmembrane region" description="Helical" evidence="1">
    <location>
        <begin position="140"/>
        <end position="160"/>
    </location>
</feature>
<evidence type="ECO:0000313" key="3">
    <source>
        <dbReference type="Proteomes" id="UP000015453"/>
    </source>
</evidence>
<evidence type="ECO:0000313" key="2">
    <source>
        <dbReference type="EMBL" id="EPS64427.1"/>
    </source>
</evidence>
<sequence length="189" mass="20732">IKEPEKSKRNHALEQWDSTTAKLAGAANLPFLLLQLPQIVLNARNLLGGNNAALLAVPWLGMLTGLLGNLSLASYFIKKKETEAVVVQTLGVVFTYVVMLQLAIGEAMPFPHFIATSLVVASGMALNFSKYFDLINPKIWQLWEDFITVVGLSVLPQVMWSTFVPYVPNTVLPGFISFAASLISVIMVR</sequence>
<keyword evidence="3" id="KW-1185">Reference proteome</keyword>
<dbReference type="GO" id="GO:0005363">
    <property type="term" value="F:maltose transmembrane transporter activity"/>
    <property type="evidence" value="ECO:0007669"/>
    <property type="project" value="TreeGrafter"/>
</dbReference>
<organism evidence="2 3">
    <name type="scientific">Genlisea aurea</name>
    <dbReference type="NCBI Taxonomy" id="192259"/>
    <lineage>
        <taxon>Eukaryota</taxon>
        <taxon>Viridiplantae</taxon>
        <taxon>Streptophyta</taxon>
        <taxon>Embryophyta</taxon>
        <taxon>Tracheophyta</taxon>
        <taxon>Spermatophyta</taxon>
        <taxon>Magnoliopsida</taxon>
        <taxon>eudicotyledons</taxon>
        <taxon>Gunneridae</taxon>
        <taxon>Pentapetalae</taxon>
        <taxon>asterids</taxon>
        <taxon>lamiids</taxon>
        <taxon>Lamiales</taxon>
        <taxon>Lentibulariaceae</taxon>
        <taxon>Genlisea</taxon>
    </lineage>
</organism>
<keyword evidence="1" id="KW-0472">Membrane</keyword>
<gene>
    <name evidence="2" type="ORF">M569_10351</name>
</gene>
<protein>
    <submittedName>
        <fullName evidence="2">Maltose excess protein 1-like protein</fullName>
    </submittedName>
</protein>
<feature type="non-terminal residue" evidence="2">
    <location>
        <position position="189"/>
    </location>
</feature>
<evidence type="ECO:0000256" key="1">
    <source>
        <dbReference type="SAM" id="Phobius"/>
    </source>
</evidence>
<feature type="transmembrane region" description="Helical" evidence="1">
    <location>
        <begin position="110"/>
        <end position="128"/>
    </location>
</feature>
<proteinExistence type="predicted"/>
<dbReference type="Proteomes" id="UP000015453">
    <property type="component" value="Unassembled WGS sequence"/>
</dbReference>
<comment type="caution">
    <text evidence="2">The sequence shown here is derived from an EMBL/GenBank/DDBJ whole genome shotgun (WGS) entry which is preliminary data.</text>
</comment>
<name>S8DX10_9LAMI</name>
<feature type="transmembrane region" description="Helical" evidence="1">
    <location>
        <begin position="21"/>
        <end position="40"/>
    </location>
</feature>
<feature type="transmembrane region" description="Helical" evidence="1">
    <location>
        <begin position="84"/>
        <end position="104"/>
    </location>
</feature>
<dbReference type="AlphaFoldDB" id="S8DX10"/>
<keyword evidence="1" id="KW-1133">Transmembrane helix</keyword>
<dbReference type="EMBL" id="AUSU01004826">
    <property type="protein sequence ID" value="EPS64427.1"/>
    <property type="molecule type" value="Genomic_DNA"/>
</dbReference>
<feature type="non-terminal residue" evidence="2">
    <location>
        <position position="1"/>
    </location>
</feature>
<feature type="transmembrane region" description="Helical" evidence="1">
    <location>
        <begin position="166"/>
        <end position="188"/>
    </location>
</feature>
<dbReference type="PANTHER" id="PTHR34809">
    <property type="entry name" value="MALTOSE EXCESS PROTEIN 1, CHLOROPLASTIC-RELATED"/>
    <property type="match status" value="1"/>
</dbReference>
<keyword evidence="1" id="KW-0812">Transmembrane</keyword>
<dbReference type="InterPro" id="IPR034628">
    <property type="entry name" value="MEX1/MEX1-like"/>
</dbReference>
<feature type="transmembrane region" description="Helical" evidence="1">
    <location>
        <begin position="52"/>
        <end position="77"/>
    </location>
</feature>
<dbReference type="OrthoDB" id="8048523at2759"/>
<dbReference type="GO" id="GO:0009941">
    <property type="term" value="C:chloroplast envelope"/>
    <property type="evidence" value="ECO:0007669"/>
    <property type="project" value="TreeGrafter"/>
</dbReference>
<reference evidence="2 3" key="1">
    <citation type="journal article" date="2013" name="BMC Genomics">
        <title>The miniature genome of a carnivorous plant Genlisea aurea contains a low number of genes and short non-coding sequences.</title>
        <authorList>
            <person name="Leushkin E.V."/>
            <person name="Sutormin R.A."/>
            <person name="Nabieva E.R."/>
            <person name="Penin A.A."/>
            <person name="Kondrashov A.S."/>
            <person name="Logacheva M.D."/>
        </authorList>
    </citation>
    <scope>NUCLEOTIDE SEQUENCE [LARGE SCALE GENOMIC DNA]</scope>
</reference>
<dbReference type="PANTHER" id="PTHR34809:SF1">
    <property type="entry name" value="MALTOSE EXCESS PROTEIN 1, CHLOROPLASTIC-RELATED"/>
    <property type="match status" value="1"/>
</dbReference>